<evidence type="ECO:0000313" key="1">
    <source>
        <dbReference type="EMBL" id="CAG9320684.1"/>
    </source>
</evidence>
<comment type="caution">
    <text evidence="1">The sequence shown here is derived from an EMBL/GenBank/DDBJ whole genome shotgun (WGS) entry which is preliminary data.</text>
</comment>
<keyword evidence="2" id="KW-1185">Reference proteome</keyword>
<reference evidence="1" key="1">
    <citation type="submission" date="2021-09" db="EMBL/GenBank/DDBJ databases">
        <authorList>
            <consortium name="AG Swart"/>
            <person name="Singh M."/>
            <person name="Singh A."/>
            <person name="Seah K."/>
            <person name="Emmerich C."/>
        </authorList>
    </citation>
    <scope>NUCLEOTIDE SEQUENCE</scope>
    <source>
        <strain evidence="1">ATCC30299</strain>
    </source>
</reference>
<gene>
    <name evidence="1" type="ORF">BSTOLATCC_MIC27155</name>
</gene>
<accession>A0AAU9JG78</accession>
<dbReference type="AlphaFoldDB" id="A0AAU9JG78"/>
<dbReference type="InterPro" id="IPR015915">
    <property type="entry name" value="Kelch-typ_b-propeller"/>
</dbReference>
<protein>
    <submittedName>
        <fullName evidence="1">Uncharacterized protein</fullName>
    </submittedName>
</protein>
<dbReference type="EMBL" id="CAJZBQ010000026">
    <property type="protein sequence ID" value="CAG9320684.1"/>
    <property type="molecule type" value="Genomic_DNA"/>
</dbReference>
<sequence length="347" mass="40505">MDFKTRYQLKLLSSELSPIEKVLNNELNDTQRLLSQNENWLFNPEKWKSLRHILIMNQANNLKAEENFRKACFLYKESSISSSEITEAFQEYVRAYNQLTSLYLIRRLNKTVNLIVYNTENEIEEVKTLGTPEIDSTTCLARLPNGDLFCFGNYELSGITLIIDNNHRIRLLPSGTPCKYSSAIYYNRNVYCFGGYNHNSPLFLSSRFNIEKKRWFKLHPMPLKDYSCNSVIFNGNILISGLKNTNLLVYSVYVSSFSTIPYSFTEHIAKILISTAERLYLIECPNGLIYESGIKDEYNWDIIGNSSIKSWTAQVYSSYNKGVIYIITDIQPRYYKFDLEKRQFINF</sequence>
<dbReference type="Gene3D" id="2.120.10.80">
    <property type="entry name" value="Kelch-type beta propeller"/>
    <property type="match status" value="1"/>
</dbReference>
<dbReference type="Proteomes" id="UP001162131">
    <property type="component" value="Unassembled WGS sequence"/>
</dbReference>
<name>A0AAU9JG78_9CILI</name>
<evidence type="ECO:0000313" key="2">
    <source>
        <dbReference type="Proteomes" id="UP001162131"/>
    </source>
</evidence>
<dbReference type="SUPFAM" id="SSF50965">
    <property type="entry name" value="Galactose oxidase, central domain"/>
    <property type="match status" value="1"/>
</dbReference>
<proteinExistence type="predicted"/>
<dbReference type="InterPro" id="IPR011043">
    <property type="entry name" value="Gal_Oxase/kelch_b-propeller"/>
</dbReference>
<organism evidence="1 2">
    <name type="scientific">Blepharisma stoltei</name>
    <dbReference type="NCBI Taxonomy" id="1481888"/>
    <lineage>
        <taxon>Eukaryota</taxon>
        <taxon>Sar</taxon>
        <taxon>Alveolata</taxon>
        <taxon>Ciliophora</taxon>
        <taxon>Postciliodesmatophora</taxon>
        <taxon>Heterotrichea</taxon>
        <taxon>Heterotrichida</taxon>
        <taxon>Blepharismidae</taxon>
        <taxon>Blepharisma</taxon>
    </lineage>
</organism>